<keyword evidence="13" id="KW-1185">Reference proteome</keyword>
<evidence type="ECO:0000256" key="8">
    <source>
        <dbReference type="ARBA" id="ARBA00023136"/>
    </source>
</evidence>
<feature type="transmembrane region" description="Helical" evidence="10">
    <location>
        <begin position="388"/>
        <end position="405"/>
    </location>
</feature>
<feature type="transmembrane region" description="Helical" evidence="10">
    <location>
        <begin position="108"/>
        <end position="128"/>
    </location>
</feature>
<comment type="subcellular location">
    <subcellularLocation>
        <location evidence="1">Cell membrane</location>
        <topology evidence="1">Multi-pass membrane protein</topology>
    </subcellularLocation>
</comment>
<feature type="transmembrane region" description="Helical" evidence="10">
    <location>
        <begin position="162"/>
        <end position="184"/>
    </location>
</feature>
<evidence type="ECO:0000256" key="4">
    <source>
        <dbReference type="ARBA" id="ARBA00022597"/>
    </source>
</evidence>
<keyword evidence="8 9" id="KW-0472">Membrane</keyword>
<evidence type="ECO:0000313" key="12">
    <source>
        <dbReference type="EMBL" id="UQS81987.1"/>
    </source>
</evidence>
<evidence type="ECO:0000256" key="3">
    <source>
        <dbReference type="ARBA" id="ARBA00022475"/>
    </source>
</evidence>
<feature type="transmembrane region" description="Helical" evidence="10">
    <location>
        <begin position="411"/>
        <end position="431"/>
    </location>
</feature>
<evidence type="ECO:0000256" key="2">
    <source>
        <dbReference type="ARBA" id="ARBA00022448"/>
    </source>
</evidence>
<dbReference type="InterPro" id="IPR003352">
    <property type="entry name" value="PTS_EIIC"/>
</dbReference>
<sequence>MKAIFNFLNKYLLPPLNKLANTKVINGIMDASLAAVPFTIVASIFLILNNLPQILPFAAPFLKHTLLKFSGFYMLGNTMALGSIALYYSVSLGYYYVEQYRKAGEEQLNAFTGALLSLFAFLLTIPTISWKNGVAVGSDQVVGAHNYSVGGVAMVNGWLSRFGGVGIFIAIITGIIAVQLYRLCVNKNVTIKMPAGVPEGVSRSFASLIPSILVAVVMIGIDIILGYFHTDLHQLLSAPFSFVKDLTGSWLGMLVILLLIHLLWAVGVHGTAIIKNSFVNPILLVTLTENINGQHNIFAGDFINMWVFIGGAGGTLGLVLLMLTRSKSAQLKTLGKTAILPAIFNINEPVIFGAPIVYNPYLIIPFIINPMVLASVAYLAIKLHWVGYVNAAIAWILPVGVGAFIGTSGNFMALVIALVNLVLSIVIYYPFFKMYDQKLYQDELHNNVEGQS</sequence>
<keyword evidence="5" id="KW-0598">Phosphotransferase system</keyword>
<feature type="transmembrane region" description="Helical" evidence="10">
    <location>
        <begin position="303"/>
        <end position="323"/>
    </location>
</feature>
<dbReference type="EMBL" id="CP093366">
    <property type="protein sequence ID" value="UQS81987.1"/>
    <property type="molecule type" value="Genomic_DNA"/>
</dbReference>
<protein>
    <recommendedName>
        <fullName evidence="9">Permease IIC component</fullName>
    </recommendedName>
</protein>
<reference evidence="12" key="1">
    <citation type="journal article" date="2022" name="Int. J. Syst. Evol. Microbiol.">
        <title>Apilactobacillus apisilvae sp. nov., Nicolia spurrieriana gen. nov. sp. nov., Bombilactobacillus folatiphilus sp. nov. and Bombilactobacillus thymidiniphilus sp. nov., four new lactic acid bacterial isolates from stingless bees Tetragonula carbonaria and Austroplebeia australis.</title>
        <authorList>
            <person name="Oliphant S.A."/>
            <person name="Watson-Haigh N.S."/>
            <person name="Sumby K.M."/>
            <person name="Gardner J."/>
            <person name="Groom S."/>
            <person name="Jiranek V."/>
        </authorList>
    </citation>
    <scope>NUCLEOTIDE SEQUENCE</scope>
    <source>
        <strain evidence="12">SG4_D2</strain>
    </source>
</reference>
<evidence type="ECO:0000256" key="9">
    <source>
        <dbReference type="PIRNR" id="PIRNR006351"/>
    </source>
</evidence>
<keyword evidence="4 9" id="KW-0762">Sugar transport</keyword>
<evidence type="ECO:0000256" key="10">
    <source>
        <dbReference type="SAM" id="Phobius"/>
    </source>
</evidence>
<dbReference type="InterPro" id="IPR004501">
    <property type="entry name" value="PTS_EIIC_3"/>
</dbReference>
<evidence type="ECO:0000313" key="13">
    <source>
        <dbReference type="Proteomes" id="UP000831495"/>
    </source>
</evidence>
<dbReference type="RefSeq" id="WP_249514255.1">
    <property type="nucleotide sequence ID" value="NZ_CP093366.1"/>
</dbReference>
<keyword evidence="2 9" id="KW-0813">Transport</keyword>
<comment type="function">
    <text evidence="9">The phosphoenolpyruvate-dependent sugar phosphotransferase system (PTS), a major carbohydrate active -transport system, catalyzes the phosphorylation of incoming sugar substrates concomitant with their translocation across the cell membrane.</text>
</comment>
<feature type="transmembrane region" description="Helical" evidence="10">
    <location>
        <begin position="205"/>
        <end position="228"/>
    </location>
</feature>
<evidence type="ECO:0000259" key="11">
    <source>
        <dbReference type="PROSITE" id="PS51105"/>
    </source>
</evidence>
<dbReference type="NCBIfam" id="TIGR00410">
    <property type="entry name" value="lacE"/>
    <property type="match status" value="1"/>
</dbReference>
<gene>
    <name evidence="12" type="ORF">MOO45_07300</name>
</gene>
<dbReference type="InterPro" id="IPR051088">
    <property type="entry name" value="PTS_Sugar-EIIC/EIIB"/>
</dbReference>
<keyword evidence="7 10" id="KW-1133">Transmembrane helix</keyword>
<feature type="transmembrane region" description="Helical" evidence="10">
    <location>
        <begin position="71"/>
        <end position="96"/>
    </location>
</feature>
<feature type="domain" description="PTS EIIC type-3" evidence="11">
    <location>
        <begin position="8"/>
        <end position="431"/>
    </location>
</feature>
<evidence type="ECO:0000256" key="5">
    <source>
        <dbReference type="ARBA" id="ARBA00022683"/>
    </source>
</evidence>
<keyword evidence="3 9" id="KW-1003">Cell membrane</keyword>
<proteinExistence type="predicted"/>
<evidence type="ECO:0000256" key="1">
    <source>
        <dbReference type="ARBA" id="ARBA00004651"/>
    </source>
</evidence>
<name>A0ABY4P9C3_9LACO</name>
<dbReference type="Pfam" id="PF02378">
    <property type="entry name" value="PTS_EIIC"/>
    <property type="match status" value="1"/>
</dbReference>
<keyword evidence="6 10" id="KW-0812">Transmembrane</keyword>
<dbReference type="PROSITE" id="PS51105">
    <property type="entry name" value="PTS_EIIC_TYPE_3"/>
    <property type="match status" value="1"/>
</dbReference>
<feature type="transmembrane region" description="Helical" evidence="10">
    <location>
        <begin position="362"/>
        <end position="381"/>
    </location>
</feature>
<dbReference type="PIRSF" id="PIRSF006351">
    <property type="entry name" value="PTS_EIIC-Cellobiose"/>
    <property type="match status" value="1"/>
</dbReference>
<evidence type="ECO:0000256" key="6">
    <source>
        <dbReference type="ARBA" id="ARBA00022692"/>
    </source>
</evidence>
<dbReference type="InterPro" id="IPR004796">
    <property type="entry name" value="PTS_IIC_cello"/>
</dbReference>
<organism evidence="12 13">
    <name type="scientific">Bombilactobacillus folatiphilus</name>
    <dbReference type="NCBI Taxonomy" id="2923362"/>
    <lineage>
        <taxon>Bacteria</taxon>
        <taxon>Bacillati</taxon>
        <taxon>Bacillota</taxon>
        <taxon>Bacilli</taxon>
        <taxon>Lactobacillales</taxon>
        <taxon>Lactobacillaceae</taxon>
        <taxon>Bombilactobacillus</taxon>
    </lineage>
</organism>
<dbReference type="PANTHER" id="PTHR33989:SF8">
    <property type="entry name" value="PERMEASE IIC COMPONENT"/>
    <property type="match status" value="1"/>
</dbReference>
<dbReference type="Proteomes" id="UP000831495">
    <property type="component" value="Chromosome"/>
</dbReference>
<dbReference type="PANTHER" id="PTHR33989">
    <property type="match status" value="1"/>
</dbReference>
<feature type="transmembrane region" description="Helical" evidence="10">
    <location>
        <begin position="31"/>
        <end position="51"/>
    </location>
</feature>
<evidence type="ECO:0000256" key="7">
    <source>
        <dbReference type="ARBA" id="ARBA00022989"/>
    </source>
</evidence>
<accession>A0ABY4P9C3</accession>
<feature type="transmembrane region" description="Helical" evidence="10">
    <location>
        <begin position="248"/>
        <end position="266"/>
    </location>
</feature>